<protein>
    <recommendedName>
        <fullName evidence="2">NACHT domain-containing protein</fullName>
    </recommendedName>
</protein>
<feature type="domain" description="NACHT" evidence="2">
    <location>
        <begin position="222"/>
        <end position="362"/>
    </location>
</feature>
<sequence>MDPFSVVGIVANVGQLIAAAATLIRGLNDIKNAPRDRARLTLECATLVAFLTQLRYAVEDLGGRSEPQLNGLHLLATNGGPLEQLTNTIEELADKVKPGDGRAGRMLKALTWPFEKGEVDSILVRIERFKSLVSLHQDGDHFRISLRMHDDIVEVKGDIDMSLKDYKAKNVTEQERREILGWISDLNFSRKQADNLARSQSGTGVWFLESATFKNWIDMPPRILWCYGQPGAGKTILASLIISHLQHRYGSQRKVAYVYLNYKEHESQTVESLVTSLLKQLAYANGPLSEDIISTFRRHSQKASRPTFEEWSNLLHSEAARFSVPFIVVDALDECPEDGVRDALMREVRRLQSRAHILITSRFVPSLEIEFSHDLKAEIRAADSDVKEYLEERIRNEGRLIRLLKDDWSLKATVVESIVDNAKGM</sequence>
<organism evidence="3 4">
    <name type="scientific">Periconia macrospinosa</name>
    <dbReference type="NCBI Taxonomy" id="97972"/>
    <lineage>
        <taxon>Eukaryota</taxon>
        <taxon>Fungi</taxon>
        <taxon>Dikarya</taxon>
        <taxon>Ascomycota</taxon>
        <taxon>Pezizomycotina</taxon>
        <taxon>Dothideomycetes</taxon>
        <taxon>Pleosporomycetidae</taxon>
        <taxon>Pleosporales</taxon>
        <taxon>Massarineae</taxon>
        <taxon>Periconiaceae</taxon>
        <taxon>Periconia</taxon>
    </lineage>
</organism>
<proteinExistence type="predicted"/>
<evidence type="ECO:0000256" key="1">
    <source>
        <dbReference type="ARBA" id="ARBA00022737"/>
    </source>
</evidence>
<dbReference type="Gene3D" id="3.40.50.300">
    <property type="entry name" value="P-loop containing nucleotide triphosphate hydrolases"/>
    <property type="match status" value="1"/>
</dbReference>
<dbReference type="Pfam" id="PF24883">
    <property type="entry name" value="NPHP3_N"/>
    <property type="match status" value="1"/>
</dbReference>
<dbReference type="OrthoDB" id="195446at2759"/>
<evidence type="ECO:0000259" key="2">
    <source>
        <dbReference type="PROSITE" id="PS50837"/>
    </source>
</evidence>
<dbReference type="Proteomes" id="UP000244855">
    <property type="component" value="Unassembled WGS sequence"/>
</dbReference>
<name>A0A2V1DDS7_9PLEO</name>
<keyword evidence="1" id="KW-0677">Repeat</keyword>
<dbReference type="AlphaFoldDB" id="A0A2V1DDS7"/>
<evidence type="ECO:0000313" key="3">
    <source>
        <dbReference type="EMBL" id="PVH96165.1"/>
    </source>
</evidence>
<gene>
    <name evidence="3" type="ORF">DM02DRAFT_535828</name>
</gene>
<dbReference type="InterPro" id="IPR027417">
    <property type="entry name" value="P-loop_NTPase"/>
</dbReference>
<dbReference type="PANTHER" id="PTHR10039">
    <property type="entry name" value="AMELOGENIN"/>
    <property type="match status" value="1"/>
</dbReference>
<dbReference type="PANTHER" id="PTHR10039:SF15">
    <property type="entry name" value="NACHT DOMAIN-CONTAINING PROTEIN"/>
    <property type="match status" value="1"/>
</dbReference>
<dbReference type="STRING" id="97972.A0A2V1DDS7"/>
<dbReference type="InterPro" id="IPR007111">
    <property type="entry name" value="NACHT_NTPase"/>
</dbReference>
<reference evidence="3 4" key="1">
    <citation type="journal article" date="2018" name="Sci. Rep.">
        <title>Comparative genomics provides insights into the lifestyle and reveals functional heterogeneity of dark septate endophytic fungi.</title>
        <authorList>
            <person name="Knapp D.G."/>
            <person name="Nemeth J.B."/>
            <person name="Barry K."/>
            <person name="Hainaut M."/>
            <person name="Henrissat B."/>
            <person name="Johnson J."/>
            <person name="Kuo A."/>
            <person name="Lim J.H.P."/>
            <person name="Lipzen A."/>
            <person name="Nolan M."/>
            <person name="Ohm R.A."/>
            <person name="Tamas L."/>
            <person name="Grigoriev I.V."/>
            <person name="Spatafora J.W."/>
            <person name="Nagy L.G."/>
            <person name="Kovacs G.M."/>
        </authorList>
    </citation>
    <scope>NUCLEOTIDE SEQUENCE [LARGE SCALE GENOMIC DNA]</scope>
    <source>
        <strain evidence="3 4">DSE2036</strain>
    </source>
</reference>
<dbReference type="EMBL" id="KZ805472">
    <property type="protein sequence ID" value="PVH96165.1"/>
    <property type="molecule type" value="Genomic_DNA"/>
</dbReference>
<evidence type="ECO:0000313" key="4">
    <source>
        <dbReference type="Proteomes" id="UP000244855"/>
    </source>
</evidence>
<keyword evidence="4" id="KW-1185">Reference proteome</keyword>
<dbReference type="SUPFAM" id="SSF52540">
    <property type="entry name" value="P-loop containing nucleoside triphosphate hydrolases"/>
    <property type="match status" value="1"/>
</dbReference>
<dbReference type="PROSITE" id="PS50837">
    <property type="entry name" value="NACHT"/>
    <property type="match status" value="1"/>
</dbReference>
<dbReference type="InterPro" id="IPR056884">
    <property type="entry name" value="NPHP3-like_N"/>
</dbReference>
<accession>A0A2V1DDS7</accession>